<dbReference type="AlphaFoldDB" id="I2GE65"/>
<name>I2GE65_9BACT</name>
<dbReference type="EMBL" id="CAIT01000005">
    <property type="protein sequence ID" value="CCH52190.1"/>
    <property type="molecule type" value="Genomic_DNA"/>
</dbReference>
<evidence type="ECO:0000313" key="1">
    <source>
        <dbReference type="EMBL" id="CCH52190.1"/>
    </source>
</evidence>
<proteinExistence type="predicted"/>
<evidence type="ECO:0008006" key="3">
    <source>
        <dbReference type="Google" id="ProtNLM"/>
    </source>
</evidence>
<keyword evidence="2" id="KW-1185">Reference proteome</keyword>
<reference evidence="1 2" key="1">
    <citation type="journal article" date="2012" name="J. Bacteriol.">
        <title>Genome Sequence of the Filamentous Bacterium Fibrisoma limi BUZ 3T.</title>
        <authorList>
            <person name="Filippini M."/>
            <person name="Qi W."/>
            <person name="Jaenicke S."/>
            <person name="Goesmann A."/>
            <person name="Smits T.H."/>
            <person name="Bagheri H.C."/>
        </authorList>
    </citation>
    <scope>NUCLEOTIDE SEQUENCE [LARGE SCALE GENOMIC DNA]</scope>
    <source>
        <strain evidence="2">BUZ 3T</strain>
    </source>
</reference>
<dbReference type="Proteomes" id="UP000009309">
    <property type="component" value="Unassembled WGS sequence"/>
</dbReference>
<dbReference type="InterPro" id="IPR015943">
    <property type="entry name" value="WD40/YVTN_repeat-like_dom_sf"/>
</dbReference>
<accession>I2GE65</accession>
<organism evidence="1 2">
    <name type="scientific">Fibrisoma limi BUZ 3</name>
    <dbReference type="NCBI Taxonomy" id="1185876"/>
    <lineage>
        <taxon>Bacteria</taxon>
        <taxon>Pseudomonadati</taxon>
        <taxon>Bacteroidota</taxon>
        <taxon>Cytophagia</taxon>
        <taxon>Cytophagales</taxon>
        <taxon>Spirosomataceae</taxon>
        <taxon>Fibrisoma</taxon>
    </lineage>
</organism>
<protein>
    <recommendedName>
        <fullName evidence="3">Pyrrolo-quinoline quinone</fullName>
    </recommendedName>
</protein>
<dbReference type="SUPFAM" id="SSF50969">
    <property type="entry name" value="YVTN repeat-like/Quinoprotein amine dehydrogenase"/>
    <property type="match status" value="1"/>
</dbReference>
<comment type="caution">
    <text evidence="1">The sequence shown here is derived from an EMBL/GenBank/DDBJ whole genome shotgun (WGS) entry which is preliminary data.</text>
</comment>
<evidence type="ECO:0000313" key="2">
    <source>
        <dbReference type="Proteomes" id="UP000009309"/>
    </source>
</evidence>
<gene>
    <name evidence="1" type="ORF">BN8_01165</name>
</gene>
<dbReference type="InterPro" id="IPR011044">
    <property type="entry name" value="Quino_amine_DH_bsu"/>
</dbReference>
<dbReference type="Gene3D" id="2.130.10.10">
    <property type="entry name" value="YVTN repeat-like/Quinoprotein amine dehydrogenase"/>
    <property type="match status" value="1"/>
</dbReference>
<sequence length="312" mass="35854">MKGYGNTIYIREKYFLDIGAADGVTAYELITGSEISLTDKTGISYQPRSSESVSKTKWVVNVGSDETSETGLFDSTNNRLIWTAKSPYRFIENLLCSRNDESFTLYDINTGQSLWQVDVREIGRYIPPPSLYLPEQAGKIISVLGKYDGIVWLHLESSKLLGIDVATGNVLHQIGPFGPFPELEIEWSIPSTHKCYLDKEQGNIIGMRWKMYWIIDLKKDQPKLEYHWLADELDAYQVYESVPYGGCFSPTHFFFAQYDDKRIAALNRQTLKVDWVHRLEPISGKRSIINRMKYDSDRLFVFETAGLLHIFE</sequence>